<evidence type="ECO:0000256" key="1">
    <source>
        <dbReference type="ARBA" id="ARBA00023015"/>
    </source>
</evidence>
<sequence>METMPLKIFPRRKQGQTTRAPDVSLTYERVSSFFHMRLEDAAHELVRAMLIQYDKFFDLTQTLQGISLTALRSACRRLGIERWPYSRSGREAEEANITLEDNTVSIDTERGDGATEVNIAEGESHEDIEMEEQQNPDYEVHPRSPTASFVEWYVNIPLDSEEV</sequence>
<evidence type="ECO:0000259" key="5">
    <source>
        <dbReference type="PROSITE" id="PS51519"/>
    </source>
</evidence>
<evidence type="ECO:0000256" key="3">
    <source>
        <dbReference type="ARBA" id="ARBA00023163"/>
    </source>
</evidence>
<organism evidence="6">
    <name type="scientific">Guillardia theta (strain CCMP2712)</name>
    <name type="common">Cryptophyte</name>
    <dbReference type="NCBI Taxonomy" id="905079"/>
    <lineage>
        <taxon>Eukaryota</taxon>
        <taxon>Cryptophyceae</taxon>
        <taxon>Pyrenomonadales</taxon>
        <taxon>Geminigeraceae</taxon>
        <taxon>Guillardia</taxon>
    </lineage>
</organism>
<dbReference type="EnsemblProtists" id="EKX42649">
    <property type="protein sequence ID" value="EKX42649"/>
    <property type="gene ID" value="GUITHDRAFT_111328"/>
</dbReference>
<dbReference type="InterPro" id="IPR003035">
    <property type="entry name" value="RWP-RK_dom"/>
</dbReference>
<reference evidence="6 8" key="1">
    <citation type="journal article" date="2012" name="Nature">
        <title>Algal genomes reveal evolutionary mosaicism and the fate of nucleomorphs.</title>
        <authorList>
            <consortium name="DOE Joint Genome Institute"/>
            <person name="Curtis B.A."/>
            <person name="Tanifuji G."/>
            <person name="Burki F."/>
            <person name="Gruber A."/>
            <person name="Irimia M."/>
            <person name="Maruyama S."/>
            <person name="Arias M.C."/>
            <person name="Ball S.G."/>
            <person name="Gile G.H."/>
            <person name="Hirakawa Y."/>
            <person name="Hopkins J.F."/>
            <person name="Kuo A."/>
            <person name="Rensing S.A."/>
            <person name="Schmutz J."/>
            <person name="Symeonidi A."/>
            <person name="Elias M."/>
            <person name="Eveleigh R.J."/>
            <person name="Herman E.K."/>
            <person name="Klute M.J."/>
            <person name="Nakayama T."/>
            <person name="Obornik M."/>
            <person name="Reyes-Prieto A."/>
            <person name="Armbrust E.V."/>
            <person name="Aves S.J."/>
            <person name="Beiko R.G."/>
            <person name="Coutinho P."/>
            <person name="Dacks J.B."/>
            <person name="Durnford D.G."/>
            <person name="Fast N.M."/>
            <person name="Green B.R."/>
            <person name="Grisdale C.J."/>
            <person name="Hempel F."/>
            <person name="Henrissat B."/>
            <person name="Hoppner M.P."/>
            <person name="Ishida K."/>
            <person name="Kim E."/>
            <person name="Koreny L."/>
            <person name="Kroth P.G."/>
            <person name="Liu Y."/>
            <person name="Malik S.B."/>
            <person name="Maier U.G."/>
            <person name="McRose D."/>
            <person name="Mock T."/>
            <person name="Neilson J.A."/>
            <person name="Onodera N.T."/>
            <person name="Poole A.M."/>
            <person name="Pritham E.J."/>
            <person name="Richards T.A."/>
            <person name="Rocap G."/>
            <person name="Roy S.W."/>
            <person name="Sarai C."/>
            <person name="Schaack S."/>
            <person name="Shirato S."/>
            <person name="Slamovits C.H."/>
            <person name="Spencer D.F."/>
            <person name="Suzuki S."/>
            <person name="Worden A.Z."/>
            <person name="Zauner S."/>
            <person name="Barry K."/>
            <person name="Bell C."/>
            <person name="Bharti A.K."/>
            <person name="Crow J.A."/>
            <person name="Grimwood J."/>
            <person name="Kramer R."/>
            <person name="Lindquist E."/>
            <person name="Lucas S."/>
            <person name="Salamov A."/>
            <person name="McFadden G.I."/>
            <person name="Lane C.E."/>
            <person name="Keeling P.J."/>
            <person name="Gray M.W."/>
            <person name="Grigoriev I.V."/>
            <person name="Archibald J.M."/>
        </authorList>
    </citation>
    <scope>NUCLEOTIDE SEQUENCE</scope>
    <source>
        <strain evidence="6 8">CCMP2712</strain>
    </source>
</reference>
<dbReference type="EMBL" id="JH993015">
    <property type="protein sequence ID" value="EKX42649.1"/>
    <property type="molecule type" value="Genomic_DNA"/>
</dbReference>
<dbReference type="AlphaFoldDB" id="L1J3D3"/>
<keyword evidence="4" id="KW-0539">Nucleus</keyword>
<protein>
    <recommendedName>
        <fullName evidence="5">RWP-RK domain-containing protein</fullName>
    </recommendedName>
</protein>
<dbReference type="GeneID" id="17299308"/>
<gene>
    <name evidence="6" type="ORF">GUITHDRAFT_111328</name>
</gene>
<evidence type="ECO:0000313" key="6">
    <source>
        <dbReference type="EMBL" id="EKX42649.1"/>
    </source>
</evidence>
<feature type="domain" description="RWP-RK" evidence="5">
    <location>
        <begin position="7"/>
        <end position="112"/>
    </location>
</feature>
<evidence type="ECO:0000256" key="4">
    <source>
        <dbReference type="ARBA" id="ARBA00023242"/>
    </source>
</evidence>
<proteinExistence type="predicted"/>
<keyword evidence="8" id="KW-1185">Reference proteome</keyword>
<evidence type="ECO:0000313" key="7">
    <source>
        <dbReference type="EnsemblProtists" id="EKX42649"/>
    </source>
</evidence>
<dbReference type="HOGENOM" id="CLU_092984_0_2_1"/>
<reference evidence="7" key="3">
    <citation type="submission" date="2016-03" db="UniProtKB">
        <authorList>
            <consortium name="EnsemblProtists"/>
        </authorList>
    </citation>
    <scope>IDENTIFICATION</scope>
</reference>
<accession>L1J3D3</accession>
<dbReference type="PROSITE" id="PS51519">
    <property type="entry name" value="RWP_RK"/>
    <property type="match status" value="1"/>
</dbReference>
<dbReference type="PaxDb" id="55529-EKX42649"/>
<dbReference type="Proteomes" id="UP000011087">
    <property type="component" value="Unassembled WGS sequence"/>
</dbReference>
<reference evidence="8" key="2">
    <citation type="submission" date="2012-11" db="EMBL/GenBank/DDBJ databases">
        <authorList>
            <person name="Kuo A."/>
            <person name="Curtis B.A."/>
            <person name="Tanifuji G."/>
            <person name="Burki F."/>
            <person name="Gruber A."/>
            <person name="Irimia M."/>
            <person name="Maruyama S."/>
            <person name="Arias M.C."/>
            <person name="Ball S.G."/>
            <person name="Gile G.H."/>
            <person name="Hirakawa Y."/>
            <person name="Hopkins J.F."/>
            <person name="Rensing S.A."/>
            <person name="Schmutz J."/>
            <person name="Symeonidi A."/>
            <person name="Elias M."/>
            <person name="Eveleigh R.J."/>
            <person name="Herman E.K."/>
            <person name="Klute M.J."/>
            <person name="Nakayama T."/>
            <person name="Obornik M."/>
            <person name="Reyes-Prieto A."/>
            <person name="Armbrust E.V."/>
            <person name="Aves S.J."/>
            <person name="Beiko R.G."/>
            <person name="Coutinho P."/>
            <person name="Dacks J.B."/>
            <person name="Durnford D.G."/>
            <person name="Fast N.M."/>
            <person name="Green B.R."/>
            <person name="Grisdale C."/>
            <person name="Hempe F."/>
            <person name="Henrissat B."/>
            <person name="Hoppner M.P."/>
            <person name="Ishida K.-I."/>
            <person name="Kim E."/>
            <person name="Koreny L."/>
            <person name="Kroth P.G."/>
            <person name="Liu Y."/>
            <person name="Malik S.-B."/>
            <person name="Maier U.G."/>
            <person name="McRose D."/>
            <person name="Mock T."/>
            <person name="Neilson J.A."/>
            <person name="Onodera N.T."/>
            <person name="Poole A.M."/>
            <person name="Pritham E.J."/>
            <person name="Richards T.A."/>
            <person name="Rocap G."/>
            <person name="Roy S.W."/>
            <person name="Sarai C."/>
            <person name="Schaack S."/>
            <person name="Shirato S."/>
            <person name="Slamovits C.H."/>
            <person name="Spencer D.F."/>
            <person name="Suzuki S."/>
            <person name="Worden A.Z."/>
            <person name="Zauner S."/>
            <person name="Barry K."/>
            <person name="Bell C."/>
            <person name="Bharti A.K."/>
            <person name="Crow J.A."/>
            <person name="Grimwood J."/>
            <person name="Kramer R."/>
            <person name="Lindquist E."/>
            <person name="Lucas S."/>
            <person name="Salamov A."/>
            <person name="McFadden G.I."/>
            <person name="Lane C.E."/>
            <person name="Keeling P.J."/>
            <person name="Gray M.W."/>
            <person name="Grigoriev I.V."/>
            <person name="Archibald J.M."/>
        </authorList>
    </citation>
    <scope>NUCLEOTIDE SEQUENCE</scope>
    <source>
        <strain evidence="8">CCMP2712</strain>
    </source>
</reference>
<dbReference type="KEGG" id="gtt:GUITHDRAFT_111328"/>
<dbReference type="RefSeq" id="XP_005829629.1">
    <property type="nucleotide sequence ID" value="XM_005829572.1"/>
</dbReference>
<name>L1J3D3_GUITC</name>
<dbReference type="Pfam" id="PF02042">
    <property type="entry name" value="RWP-RK"/>
    <property type="match status" value="1"/>
</dbReference>
<evidence type="ECO:0000256" key="2">
    <source>
        <dbReference type="ARBA" id="ARBA00023125"/>
    </source>
</evidence>
<dbReference type="GO" id="GO:0003677">
    <property type="term" value="F:DNA binding"/>
    <property type="evidence" value="ECO:0007669"/>
    <property type="project" value="UniProtKB-KW"/>
</dbReference>
<evidence type="ECO:0000313" key="8">
    <source>
        <dbReference type="Proteomes" id="UP000011087"/>
    </source>
</evidence>
<dbReference type="OrthoDB" id="1747617at2759"/>
<keyword evidence="3" id="KW-0804">Transcription</keyword>
<keyword evidence="2" id="KW-0238">DNA-binding</keyword>
<keyword evidence="1" id="KW-0805">Transcription regulation</keyword>